<dbReference type="PANTHER" id="PTHR40453:SF1">
    <property type="entry name" value="PROTEIN YOEF"/>
    <property type="match status" value="1"/>
</dbReference>
<dbReference type="EMBL" id="BAABXL010000001">
    <property type="protein sequence ID" value="GAA6268187.1"/>
    <property type="molecule type" value="Genomic_DNA"/>
</dbReference>
<keyword evidence="3" id="KW-1185">Reference proteome</keyword>
<dbReference type="CDD" id="cd00882">
    <property type="entry name" value="Ras_like_GTPase"/>
    <property type="match status" value="1"/>
</dbReference>
<name>A0ABQ0AVZ2_9FIRM</name>
<dbReference type="InterPro" id="IPR027417">
    <property type="entry name" value="P-loop_NTPase"/>
</dbReference>
<protein>
    <submittedName>
        <fullName evidence="2">EutP/PduV family microcompartment system protein</fullName>
    </submittedName>
</protein>
<dbReference type="RefSeq" id="WP_390469473.1">
    <property type="nucleotide sequence ID" value="NZ_BAABXL010000001.1"/>
</dbReference>
<dbReference type="PANTHER" id="PTHR40453">
    <property type="entry name" value="PROTEIN YOEF"/>
    <property type="match status" value="1"/>
</dbReference>
<dbReference type="Gene3D" id="3.40.50.300">
    <property type="entry name" value="P-loop containing nucleotide triphosphate hydrolases"/>
    <property type="match status" value="1"/>
</dbReference>
<reference evidence="2 3" key="1">
    <citation type="submission" date="2024-04" db="EMBL/GenBank/DDBJ databases">
        <title>Defined microbial consortia suppress multidrug-resistant proinflammatory Enterobacteriaceae via ecological control.</title>
        <authorList>
            <person name="Furuichi M."/>
            <person name="Kawaguchi T."/>
            <person name="Pust M."/>
            <person name="Yasuma K."/>
            <person name="Plichta D."/>
            <person name="Hasegawa N."/>
            <person name="Ohya T."/>
            <person name="Bhattarai S."/>
            <person name="Sasajima S."/>
            <person name="Aoto Y."/>
            <person name="Tuganbaev T."/>
            <person name="Yaginuma M."/>
            <person name="Ueda M."/>
            <person name="Okahashi N."/>
            <person name="Amafuji K."/>
            <person name="Kiridooshi Y."/>
            <person name="Sugita K."/>
            <person name="Strazar M."/>
            <person name="Skelly A."/>
            <person name="Suda W."/>
            <person name="Hattori M."/>
            <person name="Nakamoto N."/>
            <person name="Caballero S."/>
            <person name="Norman J."/>
            <person name="Olle B."/>
            <person name="Tanoue T."/>
            <person name="Arita M."/>
            <person name="Bucci V."/>
            <person name="Atarashi K."/>
            <person name="Xavier R."/>
            <person name="Honda K."/>
        </authorList>
    </citation>
    <scope>NUCLEOTIDE SEQUENCE [LARGE SCALE GENOMIC DNA]</scope>
    <source>
        <strain evidence="3">f13</strain>
    </source>
</reference>
<proteinExistence type="inferred from homology"/>
<dbReference type="Proteomes" id="UP001600894">
    <property type="component" value="Unassembled WGS sequence"/>
</dbReference>
<sequence length="148" mass="16419">MIIGPGKSGKTALAAFLEGGGPDIRRVQNMVYRKNTLDTPGAYLESPWMHHHLIAAAQDASCVVMTVDAAGKRWVYPPGFAKAFRVTVIGVVTRCDLPEADIQEARQQLRRAGITPPFYEISIYDKEGLERLRDVLAPYRPKALQPEK</sequence>
<accession>A0ABQ0AVZ2</accession>
<organism evidence="2 3">
    <name type="scientific">Enterocloster alcoholdehydrogenati</name>
    <dbReference type="NCBI Taxonomy" id="2547410"/>
    <lineage>
        <taxon>Bacteria</taxon>
        <taxon>Bacillati</taxon>
        <taxon>Bacillota</taxon>
        <taxon>Clostridia</taxon>
        <taxon>Lachnospirales</taxon>
        <taxon>Lachnospiraceae</taxon>
        <taxon>Enterocloster</taxon>
    </lineage>
</organism>
<gene>
    <name evidence="2" type="ORF">F130042H8_12470</name>
</gene>
<evidence type="ECO:0000313" key="2">
    <source>
        <dbReference type="EMBL" id="GAA6268187.1"/>
    </source>
</evidence>
<dbReference type="Pfam" id="PF10662">
    <property type="entry name" value="PduV-EutP"/>
    <property type="match status" value="1"/>
</dbReference>
<comment type="caution">
    <text evidence="2">The sequence shown here is derived from an EMBL/GenBank/DDBJ whole genome shotgun (WGS) entry which is preliminary data.</text>
</comment>
<evidence type="ECO:0000313" key="3">
    <source>
        <dbReference type="Proteomes" id="UP001600894"/>
    </source>
</evidence>
<dbReference type="PIRSF" id="PIRSF036409">
    <property type="entry name" value="EutP_PduV"/>
    <property type="match status" value="1"/>
</dbReference>
<evidence type="ECO:0000256" key="1">
    <source>
        <dbReference type="PIRNR" id="PIRNR036409"/>
    </source>
</evidence>
<keyword evidence="1" id="KW-0547">Nucleotide-binding</keyword>
<dbReference type="InterPro" id="IPR012381">
    <property type="entry name" value="EutP_PduV"/>
</dbReference>
<comment type="similarity">
    <text evidence="1">Belongs to the EutP/PduV family.</text>
</comment>
<dbReference type="SUPFAM" id="SSF52540">
    <property type="entry name" value="P-loop containing nucleoside triphosphate hydrolases"/>
    <property type="match status" value="1"/>
</dbReference>